<dbReference type="CDD" id="cd00586">
    <property type="entry name" value="4HBT"/>
    <property type="match status" value="1"/>
</dbReference>
<keyword evidence="2" id="KW-0378">Hydrolase</keyword>
<dbReference type="EMBL" id="CP113865">
    <property type="protein sequence ID" value="WAM32911.1"/>
    <property type="molecule type" value="Genomic_DNA"/>
</dbReference>
<sequence length="149" mass="17534">MVETEIVVRYAETDKMGIVHHSNYFIWFEAGRTELIRKTGISYSEIEKSEGVYLPLISCGCDFKKPCFYEDRLKIRTKIHSLKPSRIRFYYEVLKNDIVCATGYTEHAFVDKNFKPVNLEKKNKELFVLFQKLFEEDISNTQNSLTSLK</sequence>
<protein>
    <submittedName>
        <fullName evidence="3">Acyl-CoA thioesterase</fullName>
    </submittedName>
</protein>
<dbReference type="PANTHER" id="PTHR31793:SF27">
    <property type="entry name" value="NOVEL THIOESTERASE SUPERFAMILY DOMAIN AND SAPOSIN A-TYPE DOMAIN CONTAINING PROTEIN (0610012H03RIK)"/>
    <property type="match status" value="1"/>
</dbReference>
<evidence type="ECO:0000256" key="1">
    <source>
        <dbReference type="ARBA" id="ARBA00005953"/>
    </source>
</evidence>
<dbReference type="RefSeq" id="WP_045170186.1">
    <property type="nucleotide sequence ID" value="NZ_CP113865.1"/>
</dbReference>
<accession>A0ABY7BPF6</accession>
<proteinExistence type="inferred from homology"/>
<dbReference type="PANTHER" id="PTHR31793">
    <property type="entry name" value="4-HYDROXYBENZOYL-COA THIOESTERASE FAMILY MEMBER"/>
    <property type="match status" value="1"/>
</dbReference>
<gene>
    <name evidence="3" type="ORF">OTK00_001363</name>
</gene>
<evidence type="ECO:0000313" key="4">
    <source>
        <dbReference type="Proteomes" id="UP001164909"/>
    </source>
</evidence>
<evidence type="ECO:0000256" key="2">
    <source>
        <dbReference type="ARBA" id="ARBA00022801"/>
    </source>
</evidence>
<dbReference type="NCBIfam" id="TIGR00051">
    <property type="entry name" value="YbgC/FadM family acyl-CoA thioesterase"/>
    <property type="match status" value="1"/>
</dbReference>
<dbReference type="Gene3D" id="3.10.129.10">
    <property type="entry name" value="Hotdog Thioesterase"/>
    <property type="match status" value="1"/>
</dbReference>
<dbReference type="InterPro" id="IPR006684">
    <property type="entry name" value="YbgC/YbaW"/>
</dbReference>
<evidence type="ECO:0000313" key="3">
    <source>
        <dbReference type="EMBL" id="WAM32911.1"/>
    </source>
</evidence>
<dbReference type="SUPFAM" id="SSF54637">
    <property type="entry name" value="Thioesterase/thiol ester dehydrase-isomerase"/>
    <property type="match status" value="1"/>
</dbReference>
<comment type="similarity">
    <text evidence="1">Belongs to the 4-hydroxybenzoyl-CoA thioesterase family.</text>
</comment>
<name>A0ABY7BPF6_9FIRM</name>
<dbReference type="Proteomes" id="UP001164909">
    <property type="component" value="Chromosome"/>
</dbReference>
<reference evidence="3" key="1">
    <citation type="submission" date="2022-12" db="EMBL/GenBank/DDBJ databases">
        <authorList>
            <person name="Bing R.G."/>
            <person name="Willard D.J."/>
            <person name="Manesh M.J.H."/>
            <person name="Laemthong T."/>
            <person name="Crosby J.R."/>
            <person name="Kelly R.M."/>
        </authorList>
    </citation>
    <scope>NUCLEOTIDE SEQUENCE</scope>
    <source>
        <strain evidence="3">DSM 8990</strain>
    </source>
</reference>
<organism evidence="3 4">
    <name type="scientific">Caldicellulosiruptor morganii</name>
    <dbReference type="NCBI Taxonomy" id="1387555"/>
    <lineage>
        <taxon>Bacteria</taxon>
        <taxon>Bacillati</taxon>
        <taxon>Bacillota</taxon>
        <taxon>Bacillota incertae sedis</taxon>
        <taxon>Caldicellulosiruptorales</taxon>
        <taxon>Caldicellulosiruptoraceae</taxon>
        <taxon>Caldicellulosiruptor</taxon>
    </lineage>
</organism>
<dbReference type="InterPro" id="IPR050563">
    <property type="entry name" value="4-hydroxybenzoyl-CoA_TE"/>
</dbReference>
<dbReference type="PIRSF" id="PIRSF003230">
    <property type="entry name" value="YbgC"/>
    <property type="match status" value="1"/>
</dbReference>
<dbReference type="Pfam" id="PF13279">
    <property type="entry name" value="4HBT_2"/>
    <property type="match status" value="1"/>
</dbReference>
<keyword evidence="4" id="KW-1185">Reference proteome</keyword>
<dbReference type="InterPro" id="IPR029069">
    <property type="entry name" value="HotDog_dom_sf"/>
</dbReference>